<dbReference type="Pfam" id="PF04894">
    <property type="entry name" value="Nre_N"/>
    <property type="match status" value="1"/>
</dbReference>
<protein>
    <recommendedName>
        <fullName evidence="1">DNA repair protein</fullName>
    </recommendedName>
</protein>
<dbReference type="Pfam" id="PF04895">
    <property type="entry name" value="Nre_C"/>
    <property type="match status" value="1"/>
</dbReference>
<keyword evidence="1" id="KW-0227">DNA damage</keyword>
<evidence type="ECO:0000313" key="4">
    <source>
        <dbReference type="EMBL" id="HGE66311.1"/>
    </source>
</evidence>
<sequence length="392" mass="44960">MNNPRNRCAICKGHKLLCGRSFCPILRKLRIAKSIYNSLKLDKDIFGESPPHLFVGEASYPYVRVAPSVTQFENSSILSDPLKWEVISLDDAVKLRLVLVMGEKPVHISSSIDFDGLVMSTEPVDSEMILAKRPTFKINLDDVAPVLNPKAKLEKLRVVENPKVPNFVEKIVNDDLKAEDCIIALYERGFSEYYIIRLLSAGLLGIKKRLVPTRWGITVVEDKIGENIKREIINYKPIDKFEIYHSEFLGNIYTILLIPDSYAFELSEVWLPKSIFGFSGVLIDYEFFKKKGYANETLGAYYSARLSVLEFLRNRKKQAKVVVFREITQEYYIPIGSWQIRVGVKKALEKRVAVFNDIKSSLKYLEELLAHPLKDYLKRSVILRNATLTSWI</sequence>
<dbReference type="HAMAP" id="MF_02096">
    <property type="entry name" value="Nre"/>
    <property type="match status" value="1"/>
</dbReference>
<reference evidence="5" key="1">
    <citation type="journal article" date="2020" name="mSystems">
        <title>Genome- and Community-Level Interaction Insights into Carbon Utilization and Element Cycling Functions of Hydrothermarchaeota in Hydrothermal Sediment.</title>
        <authorList>
            <person name="Zhou Z."/>
            <person name="Liu Y."/>
            <person name="Xu W."/>
            <person name="Pan J."/>
            <person name="Luo Z.H."/>
            <person name="Li M."/>
        </authorList>
    </citation>
    <scope>NUCLEOTIDE SEQUENCE [LARGE SCALE GENOMIC DNA]</scope>
    <source>
        <strain evidence="5">SpSt-62</strain>
        <strain evidence="4">SpSt-97</strain>
    </source>
</reference>
<gene>
    <name evidence="5" type="ORF">ENT89_03110</name>
    <name evidence="4" type="ORF">ENX77_04195</name>
</gene>
<comment type="similarity">
    <text evidence="1">Belongs to the Nre family.</text>
</comment>
<dbReference type="InterPro" id="IPR033167">
    <property type="entry name" value="Nre"/>
</dbReference>
<dbReference type="EMBL" id="DTPI01000028">
    <property type="protein sequence ID" value="HGE66311.1"/>
    <property type="molecule type" value="Genomic_DNA"/>
</dbReference>
<keyword evidence="1" id="KW-0234">DNA repair</keyword>
<dbReference type="EMBL" id="DTAK01000015">
    <property type="protein sequence ID" value="HGU59174.1"/>
    <property type="molecule type" value="Genomic_DNA"/>
</dbReference>
<comment type="caution">
    <text evidence="1">Lacks conserved residue(s) required for the propagation of feature annotation.</text>
</comment>
<dbReference type="InterPro" id="IPR006978">
    <property type="entry name" value="Nre_N"/>
</dbReference>
<evidence type="ECO:0000259" key="3">
    <source>
        <dbReference type="Pfam" id="PF04895"/>
    </source>
</evidence>
<feature type="domain" description="Archaeal Nre C-terminal" evidence="3">
    <location>
        <begin position="289"/>
        <end position="386"/>
    </location>
</feature>
<dbReference type="PANTHER" id="PTHR38136">
    <property type="entry name" value="DNA REPAIR PROTEIN"/>
    <property type="match status" value="1"/>
</dbReference>
<feature type="domain" description="Archaeal Nre N-terminal" evidence="2">
    <location>
        <begin position="17"/>
        <end position="276"/>
    </location>
</feature>
<dbReference type="AlphaFoldDB" id="A0A7C4W3K8"/>
<dbReference type="GO" id="GO:0006281">
    <property type="term" value="P:DNA repair"/>
    <property type="evidence" value="ECO:0007669"/>
    <property type="project" value="UniProtKB-UniRule"/>
</dbReference>
<dbReference type="InterPro" id="IPR006979">
    <property type="entry name" value="Nre_C"/>
</dbReference>
<comment type="function">
    <text evidence="1">Involved in DNA damage repair.</text>
</comment>
<evidence type="ECO:0000259" key="2">
    <source>
        <dbReference type="Pfam" id="PF04894"/>
    </source>
</evidence>
<evidence type="ECO:0000313" key="5">
    <source>
        <dbReference type="EMBL" id="HGU59174.1"/>
    </source>
</evidence>
<accession>A0A7C4W3K8</accession>
<evidence type="ECO:0000256" key="1">
    <source>
        <dbReference type="HAMAP-Rule" id="MF_02096"/>
    </source>
</evidence>
<organism evidence="5">
    <name type="scientific">Geoglobus ahangari</name>
    <dbReference type="NCBI Taxonomy" id="113653"/>
    <lineage>
        <taxon>Archaea</taxon>
        <taxon>Methanobacteriati</taxon>
        <taxon>Methanobacteriota</taxon>
        <taxon>Archaeoglobi</taxon>
        <taxon>Archaeoglobales</taxon>
        <taxon>Archaeoglobaceae</taxon>
        <taxon>Geoglobus</taxon>
    </lineage>
</organism>
<proteinExistence type="inferred from homology"/>
<name>A0A7C4W3K8_9EURY</name>
<dbReference type="PANTHER" id="PTHR38136:SF2">
    <property type="entry name" value="DNA REPAIR PROTEIN"/>
    <property type="match status" value="1"/>
</dbReference>
<comment type="caution">
    <text evidence="5">The sequence shown here is derived from an EMBL/GenBank/DDBJ whole genome shotgun (WGS) entry which is preliminary data.</text>
</comment>